<feature type="compositionally biased region" description="Basic and acidic residues" evidence="1">
    <location>
        <begin position="256"/>
        <end position="272"/>
    </location>
</feature>
<evidence type="ECO:0000313" key="2">
    <source>
        <dbReference type="EMBL" id="KAG7395291.1"/>
    </source>
</evidence>
<proteinExistence type="predicted"/>
<protein>
    <submittedName>
        <fullName evidence="2">Uncharacterized protein</fullName>
    </submittedName>
</protein>
<evidence type="ECO:0000313" key="3">
    <source>
        <dbReference type="Proteomes" id="UP000693981"/>
    </source>
</evidence>
<feature type="compositionally biased region" description="Low complexity" evidence="1">
    <location>
        <begin position="311"/>
        <end position="335"/>
    </location>
</feature>
<organism evidence="2 3">
    <name type="scientific">Phytophthora boehmeriae</name>
    <dbReference type="NCBI Taxonomy" id="109152"/>
    <lineage>
        <taxon>Eukaryota</taxon>
        <taxon>Sar</taxon>
        <taxon>Stramenopiles</taxon>
        <taxon>Oomycota</taxon>
        <taxon>Peronosporomycetes</taxon>
        <taxon>Peronosporales</taxon>
        <taxon>Peronosporaceae</taxon>
        <taxon>Phytophthora</taxon>
    </lineage>
</organism>
<comment type="caution">
    <text evidence="2">The sequence shown here is derived from an EMBL/GenBank/DDBJ whole genome shotgun (WGS) entry which is preliminary data.</text>
</comment>
<reference evidence="2" key="1">
    <citation type="submission" date="2021-02" db="EMBL/GenBank/DDBJ databases">
        <authorList>
            <person name="Palmer J.M."/>
        </authorList>
    </citation>
    <scope>NUCLEOTIDE SEQUENCE</scope>
    <source>
        <strain evidence="2">SCRP23</strain>
    </source>
</reference>
<feature type="compositionally biased region" description="Polar residues" evidence="1">
    <location>
        <begin position="221"/>
        <end position="234"/>
    </location>
</feature>
<keyword evidence="3" id="KW-1185">Reference proteome</keyword>
<dbReference type="OrthoDB" id="112689at2759"/>
<dbReference type="Proteomes" id="UP000693981">
    <property type="component" value="Unassembled WGS sequence"/>
</dbReference>
<feature type="compositionally biased region" description="Polar residues" evidence="1">
    <location>
        <begin position="194"/>
        <end position="208"/>
    </location>
</feature>
<feature type="compositionally biased region" description="Basic and acidic residues" evidence="1">
    <location>
        <begin position="402"/>
        <end position="414"/>
    </location>
</feature>
<dbReference type="EMBL" id="JAGDFL010000215">
    <property type="protein sequence ID" value="KAG7395291.1"/>
    <property type="molecule type" value="Genomic_DNA"/>
</dbReference>
<gene>
    <name evidence="2" type="ORF">PHYBOEH_003958</name>
</gene>
<name>A0A8T1WQ13_9STRA</name>
<feature type="region of interest" description="Disordered" evidence="1">
    <location>
        <begin position="392"/>
        <end position="421"/>
    </location>
</feature>
<feature type="region of interest" description="Disordered" evidence="1">
    <location>
        <begin position="140"/>
        <end position="346"/>
    </location>
</feature>
<accession>A0A8T1WQ13</accession>
<sequence length="421" mass="46276">MAAPADEPKDPFDAKQSDREPFPSFEAALADAEGADEHESTLNWSIDTLAELKPVSFSPLAEQKKAHAQEVLHGASGFFEDETQYEILRTPLALRPPTAARNETLLLLTPSPSHPLDLHRRCRETIARCEARVRERQRKMENLQAVLPPRTPSQPLSDRQRQRATPPRPAKRNKHCAFTPNNEGKSPGMRPPTWSASPITMAGSSQVVCGTPPTPRFDAVTPSSLMTTPRNSMKQTHHSKQRLSFGLSPILFPSPEQERKSESEGEREDAPRESLANDTLSPSSAEASLATGEATTPVVSSNKENDEKQQQQEQDTSSSSHTTSSPSSTSFPSSPKKVVAPTRSSIPRRQQAFVAAIEAEASKTQPRVSVGVAVASPPPSILSLYQNAKRLGMSDPQAQREYVQRLRRGDDVGRPTRKHKR</sequence>
<feature type="compositionally biased region" description="Polar residues" evidence="1">
    <location>
        <begin position="276"/>
        <end position="286"/>
    </location>
</feature>
<feature type="region of interest" description="Disordered" evidence="1">
    <location>
        <begin position="1"/>
        <end position="39"/>
    </location>
</feature>
<evidence type="ECO:0000256" key="1">
    <source>
        <dbReference type="SAM" id="MobiDB-lite"/>
    </source>
</evidence>
<feature type="compositionally biased region" description="Basic and acidic residues" evidence="1">
    <location>
        <begin position="1"/>
        <end position="21"/>
    </location>
</feature>
<dbReference type="AlphaFoldDB" id="A0A8T1WQ13"/>